<gene>
    <name evidence="2" type="ORF">L227DRAFT_75770</name>
</gene>
<keyword evidence="3" id="KW-1185">Reference proteome</keyword>
<evidence type="ECO:0000256" key="1">
    <source>
        <dbReference type="SAM" id="MobiDB-lite"/>
    </source>
</evidence>
<evidence type="ECO:0000313" key="2">
    <source>
        <dbReference type="EMBL" id="RPD61099.1"/>
    </source>
</evidence>
<dbReference type="PROSITE" id="PS51257">
    <property type="entry name" value="PROKAR_LIPOPROTEIN"/>
    <property type="match status" value="1"/>
</dbReference>
<dbReference type="AlphaFoldDB" id="A0A5C2SD87"/>
<proteinExistence type="predicted"/>
<feature type="region of interest" description="Disordered" evidence="1">
    <location>
        <begin position="46"/>
        <end position="67"/>
    </location>
</feature>
<accession>A0A5C2SD87</accession>
<sequence>MTRHLCIDRGPRSAVTHPARKPTIAAPWSVSCCSCSCYMQEPPYDQGRARSTNPDSHIALTPPLPTGVLRHPVPPAC</sequence>
<name>A0A5C2SD87_9APHY</name>
<dbReference type="Proteomes" id="UP000313359">
    <property type="component" value="Unassembled WGS sequence"/>
</dbReference>
<dbReference type="EMBL" id="ML122263">
    <property type="protein sequence ID" value="RPD61099.1"/>
    <property type="molecule type" value="Genomic_DNA"/>
</dbReference>
<evidence type="ECO:0000313" key="3">
    <source>
        <dbReference type="Proteomes" id="UP000313359"/>
    </source>
</evidence>
<organism evidence="2 3">
    <name type="scientific">Lentinus tigrinus ALCF2SS1-6</name>
    <dbReference type="NCBI Taxonomy" id="1328759"/>
    <lineage>
        <taxon>Eukaryota</taxon>
        <taxon>Fungi</taxon>
        <taxon>Dikarya</taxon>
        <taxon>Basidiomycota</taxon>
        <taxon>Agaricomycotina</taxon>
        <taxon>Agaricomycetes</taxon>
        <taxon>Polyporales</taxon>
        <taxon>Polyporaceae</taxon>
        <taxon>Lentinus</taxon>
    </lineage>
</organism>
<protein>
    <submittedName>
        <fullName evidence="2">Uncharacterized protein</fullName>
    </submittedName>
</protein>
<reference evidence="2" key="1">
    <citation type="journal article" date="2018" name="Genome Biol. Evol.">
        <title>Genomics and development of Lentinus tigrinus, a white-rot wood-decaying mushroom with dimorphic fruiting bodies.</title>
        <authorList>
            <person name="Wu B."/>
            <person name="Xu Z."/>
            <person name="Knudson A."/>
            <person name="Carlson A."/>
            <person name="Chen N."/>
            <person name="Kovaka S."/>
            <person name="LaButti K."/>
            <person name="Lipzen A."/>
            <person name="Pennachio C."/>
            <person name="Riley R."/>
            <person name="Schakwitz W."/>
            <person name="Umezawa K."/>
            <person name="Ohm R.A."/>
            <person name="Grigoriev I.V."/>
            <person name="Nagy L.G."/>
            <person name="Gibbons J."/>
            <person name="Hibbett D."/>
        </authorList>
    </citation>
    <scope>NUCLEOTIDE SEQUENCE [LARGE SCALE GENOMIC DNA]</scope>
    <source>
        <strain evidence="2">ALCF2SS1-6</strain>
    </source>
</reference>